<comment type="caution">
    <text evidence="4">The sequence shown here is derived from an EMBL/GenBank/DDBJ whole genome shotgun (WGS) entry which is preliminary data.</text>
</comment>
<keyword evidence="2" id="KW-1133">Transmembrane helix</keyword>
<evidence type="ECO:0000313" key="4">
    <source>
        <dbReference type="EMBL" id="MBC5731144.1"/>
    </source>
</evidence>
<evidence type="ECO:0000313" key="5">
    <source>
        <dbReference type="Proteomes" id="UP000660021"/>
    </source>
</evidence>
<accession>A0ABR7HUE6</accession>
<dbReference type="InterPro" id="IPR025280">
    <property type="entry name" value="SNIPE"/>
</dbReference>
<proteinExistence type="predicted"/>
<feature type="transmembrane region" description="Helical" evidence="2">
    <location>
        <begin position="6"/>
        <end position="29"/>
    </location>
</feature>
<keyword evidence="5" id="KW-1185">Reference proteome</keyword>
<name>A0ABR7HUE6_9FIRM</name>
<evidence type="ECO:0000256" key="1">
    <source>
        <dbReference type="SAM" id="Coils"/>
    </source>
</evidence>
<sequence>MNLDSVLNFMAGLWILGFPIAFFATLFALQKTQQRLKEVSKIAGGVTDADAYSVAKHTEADRIIRDAEDRVKVLTKEVGILSSQRAELLSELKTLNLDIVPNMVRIDAYENLRSDEIKNELTMLRGKQDTLVRDGSAIQIIDSTAKKKFITTQSKQLLRCFNAECSNILASVTVKNVDSSRAKIQRSFDALNKIFSSDSVQITQAYLASKYEELSLVYAYMVKEADEREQKRAIREQMVEEEKVRRELEREKQKIEKEEAQFTNEVNKLMAYMQKAKDDIERQIYIDKIQELQDKLKDLQANKEDILNREQNTRAGFVYIISNIGSFGEHVFKIGMTRRLEPMDRIAELSSASVPFPFDVHAMIFSDDAPGLEAILHQHFNAERVNRVNPRKEFFRVDLDEIKKVVLEKHNATVKFVDIPDATEYRETLKLNDEDTHSA</sequence>
<dbReference type="Pfam" id="PF13250">
    <property type="entry name" value="SNIPE"/>
    <property type="match status" value="1"/>
</dbReference>
<evidence type="ECO:0000259" key="3">
    <source>
        <dbReference type="SMART" id="SM00974"/>
    </source>
</evidence>
<organism evidence="4 5">
    <name type="scientific">Pseudoflavonifractor hominis</name>
    <dbReference type="NCBI Taxonomy" id="2763059"/>
    <lineage>
        <taxon>Bacteria</taxon>
        <taxon>Bacillati</taxon>
        <taxon>Bacillota</taxon>
        <taxon>Clostridia</taxon>
        <taxon>Eubacteriales</taxon>
        <taxon>Oscillospiraceae</taxon>
        <taxon>Pseudoflavonifractor</taxon>
    </lineage>
</organism>
<feature type="domain" description="Bacteriophage T5 Orf172 DNA-binding" evidence="3">
    <location>
        <begin position="326"/>
        <end position="409"/>
    </location>
</feature>
<dbReference type="Proteomes" id="UP000660021">
    <property type="component" value="Unassembled WGS sequence"/>
</dbReference>
<gene>
    <name evidence="4" type="ORF">H8S34_09915</name>
</gene>
<feature type="coiled-coil region" evidence="1">
    <location>
        <begin position="57"/>
        <end position="84"/>
    </location>
</feature>
<dbReference type="SMART" id="SM00974">
    <property type="entry name" value="T5orf172"/>
    <property type="match status" value="1"/>
</dbReference>
<dbReference type="InterPro" id="IPR018306">
    <property type="entry name" value="Phage_T5_Orf172_DNA-bd"/>
</dbReference>
<keyword evidence="2" id="KW-0812">Transmembrane</keyword>
<feature type="coiled-coil region" evidence="1">
    <location>
        <begin position="231"/>
        <end position="309"/>
    </location>
</feature>
<protein>
    <submittedName>
        <fullName evidence="4">DUF4041 domain-containing protein</fullName>
    </submittedName>
</protein>
<keyword evidence="1" id="KW-0175">Coiled coil</keyword>
<dbReference type="EMBL" id="JACOPR010000005">
    <property type="protein sequence ID" value="MBC5731144.1"/>
    <property type="molecule type" value="Genomic_DNA"/>
</dbReference>
<evidence type="ECO:0000256" key="2">
    <source>
        <dbReference type="SAM" id="Phobius"/>
    </source>
</evidence>
<reference evidence="4 5" key="1">
    <citation type="submission" date="2020-08" db="EMBL/GenBank/DDBJ databases">
        <title>Genome public.</title>
        <authorList>
            <person name="Liu C."/>
            <person name="Sun Q."/>
        </authorList>
    </citation>
    <scope>NUCLEOTIDE SEQUENCE [LARGE SCALE GENOMIC DNA]</scope>
    <source>
        <strain evidence="4 5">New-38</strain>
    </source>
</reference>
<dbReference type="RefSeq" id="WP_186963887.1">
    <property type="nucleotide sequence ID" value="NZ_JACOPR010000005.1"/>
</dbReference>
<dbReference type="Pfam" id="PF13455">
    <property type="entry name" value="MUG113"/>
    <property type="match status" value="1"/>
</dbReference>
<keyword evidence="2" id="KW-0472">Membrane</keyword>